<reference evidence="1 2" key="1">
    <citation type="journal article" date="2021" name="Elife">
        <title>Chloroplast acquisition without the gene transfer in kleptoplastic sea slugs, Plakobranchus ocellatus.</title>
        <authorList>
            <person name="Maeda T."/>
            <person name="Takahashi S."/>
            <person name="Yoshida T."/>
            <person name="Shimamura S."/>
            <person name="Takaki Y."/>
            <person name="Nagai Y."/>
            <person name="Toyoda A."/>
            <person name="Suzuki Y."/>
            <person name="Arimoto A."/>
            <person name="Ishii H."/>
            <person name="Satoh N."/>
            <person name="Nishiyama T."/>
            <person name="Hasebe M."/>
            <person name="Maruyama T."/>
            <person name="Minagawa J."/>
            <person name="Obokata J."/>
            <person name="Shigenobu S."/>
        </authorList>
    </citation>
    <scope>NUCLEOTIDE SEQUENCE [LARGE SCALE GENOMIC DNA]</scope>
</reference>
<accession>A0AAV4ELE4</accession>
<gene>
    <name evidence="1" type="ORF">ElyMa_000116900</name>
</gene>
<dbReference type="SUPFAM" id="SSF53335">
    <property type="entry name" value="S-adenosyl-L-methionine-dependent methyltransferases"/>
    <property type="match status" value="1"/>
</dbReference>
<proteinExistence type="predicted"/>
<dbReference type="AlphaFoldDB" id="A0AAV4ELE4"/>
<dbReference type="EMBL" id="BMAT01000218">
    <property type="protein sequence ID" value="GFR61913.1"/>
    <property type="molecule type" value="Genomic_DNA"/>
</dbReference>
<dbReference type="Proteomes" id="UP000762676">
    <property type="component" value="Unassembled WGS sequence"/>
</dbReference>
<comment type="caution">
    <text evidence="1">The sequence shown here is derived from an EMBL/GenBank/DDBJ whole genome shotgun (WGS) entry which is preliminary data.</text>
</comment>
<dbReference type="Gene3D" id="3.40.50.150">
    <property type="entry name" value="Vaccinia Virus protein VP39"/>
    <property type="match status" value="1"/>
</dbReference>
<protein>
    <submittedName>
        <fullName evidence="1">Williams-Beuren syndrome chromosomal region 27 protein</fullName>
    </submittedName>
</protein>
<keyword evidence="2" id="KW-1185">Reference proteome</keyword>
<name>A0AAV4ELE4_9GAST</name>
<sequence>MARLFSDKSSVRVLDVGAGTGLTGVEVGGLKFLHAHKYARNLQNSYDAVCIVGSFGPGAIPPSALSEFARVIKPGGYIVNCMREEYIWTVPQYKDKLVPYLEDMEKQGLIQQVEWYTYPGHYQDKAGVRMVYRVC</sequence>
<dbReference type="InterPro" id="IPR029063">
    <property type="entry name" value="SAM-dependent_MTases_sf"/>
</dbReference>
<evidence type="ECO:0000313" key="1">
    <source>
        <dbReference type="EMBL" id="GFR61913.1"/>
    </source>
</evidence>
<evidence type="ECO:0000313" key="2">
    <source>
        <dbReference type="Proteomes" id="UP000762676"/>
    </source>
</evidence>
<organism evidence="1 2">
    <name type="scientific">Elysia marginata</name>
    <dbReference type="NCBI Taxonomy" id="1093978"/>
    <lineage>
        <taxon>Eukaryota</taxon>
        <taxon>Metazoa</taxon>
        <taxon>Spiralia</taxon>
        <taxon>Lophotrochozoa</taxon>
        <taxon>Mollusca</taxon>
        <taxon>Gastropoda</taxon>
        <taxon>Heterobranchia</taxon>
        <taxon>Euthyneura</taxon>
        <taxon>Panpulmonata</taxon>
        <taxon>Sacoglossa</taxon>
        <taxon>Placobranchoidea</taxon>
        <taxon>Plakobranchidae</taxon>
        <taxon>Elysia</taxon>
    </lineage>
</organism>